<gene>
    <name evidence="1" type="ORF">A3J50_02490</name>
</gene>
<dbReference type="EMBL" id="MHCX01000033">
    <property type="protein sequence ID" value="OGY29176.1"/>
    <property type="molecule type" value="Genomic_DNA"/>
</dbReference>
<accession>A0A1G1WN72</accession>
<comment type="caution">
    <text evidence="1">The sequence shown here is derived from an EMBL/GenBank/DDBJ whole genome shotgun (WGS) entry which is preliminary data.</text>
</comment>
<dbReference type="Proteomes" id="UP000177821">
    <property type="component" value="Unassembled WGS sequence"/>
</dbReference>
<organism evidence="1 2">
    <name type="scientific">Candidatus Woykebacteria bacterium RIFCSPHIGHO2_02_FULL_43_16b</name>
    <dbReference type="NCBI Taxonomy" id="1802601"/>
    <lineage>
        <taxon>Bacteria</taxon>
        <taxon>Candidatus Woykeibacteriota</taxon>
    </lineage>
</organism>
<evidence type="ECO:0000313" key="2">
    <source>
        <dbReference type="Proteomes" id="UP000177821"/>
    </source>
</evidence>
<dbReference type="AlphaFoldDB" id="A0A1G1WN72"/>
<name>A0A1G1WN72_9BACT</name>
<sequence length="122" mass="14165">MAQQLVTADLRFEVRNQDRFRRGALMASRCLFVSWVRCQCPRCKPSPDREETWVYFNEICLGMLDAGLVANQFQEDVRFTQEVGGRVNKDMMSFCSECGTVVHLTQENHRLLIEMGMRQLLA</sequence>
<reference evidence="1 2" key="1">
    <citation type="journal article" date="2016" name="Nat. Commun.">
        <title>Thousands of microbial genomes shed light on interconnected biogeochemical processes in an aquifer system.</title>
        <authorList>
            <person name="Anantharaman K."/>
            <person name="Brown C.T."/>
            <person name="Hug L.A."/>
            <person name="Sharon I."/>
            <person name="Castelle C.J."/>
            <person name="Probst A.J."/>
            <person name="Thomas B.C."/>
            <person name="Singh A."/>
            <person name="Wilkins M.J."/>
            <person name="Karaoz U."/>
            <person name="Brodie E.L."/>
            <person name="Williams K.H."/>
            <person name="Hubbard S.S."/>
            <person name="Banfield J.F."/>
        </authorList>
    </citation>
    <scope>NUCLEOTIDE SEQUENCE [LARGE SCALE GENOMIC DNA]</scope>
</reference>
<evidence type="ECO:0000313" key="1">
    <source>
        <dbReference type="EMBL" id="OGY29176.1"/>
    </source>
</evidence>
<protein>
    <submittedName>
        <fullName evidence="1">Uncharacterized protein</fullName>
    </submittedName>
</protein>
<proteinExistence type="predicted"/>